<dbReference type="PANTHER" id="PTHR38463">
    <property type="entry name" value="STRESS RESPONSE PROTEIN YSNF"/>
    <property type="match status" value="1"/>
</dbReference>
<evidence type="ECO:0000256" key="1">
    <source>
        <dbReference type="SAM" id="MobiDB-lite"/>
    </source>
</evidence>
<evidence type="ECO:0000259" key="2">
    <source>
        <dbReference type="Pfam" id="PF09557"/>
    </source>
</evidence>
<dbReference type="InterPro" id="IPR019060">
    <property type="entry name" value="DUF2382"/>
</dbReference>
<accession>A0ABV7U8K1</accession>
<dbReference type="Proteomes" id="UP001595539">
    <property type="component" value="Unassembled WGS sequence"/>
</dbReference>
<name>A0ABV7U8K1_9RHOB</name>
<evidence type="ECO:0000313" key="4">
    <source>
        <dbReference type="Proteomes" id="UP001595539"/>
    </source>
</evidence>
<comment type="caution">
    <text evidence="3">The sequence shown here is derived from an EMBL/GenBank/DDBJ whole genome shotgun (WGS) entry which is preliminary data.</text>
</comment>
<reference evidence="4" key="1">
    <citation type="journal article" date="2019" name="Int. J. Syst. Evol. Microbiol.">
        <title>The Global Catalogue of Microorganisms (GCM) 10K type strain sequencing project: providing services to taxonomists for standard genome sequencing and annotation.</title>
        <authorList>
            <consortium name="The Broad Institute Genomics Platform"/>
            <consortium name="The Broad Institute Genome Sequencing Center for Infectious Disease"/>
            <person name="Wu L."/>
            <person name="Ma J."/>
        </authorList>
    </citation>
    <scope>NUCLEOTIDE SEQUENCE [LARGE SCALE GENOMIC DNA]</scope>
    <source>
        <strain evidence="4">KCTC 42473</strain>
    </source>
</reference>
<dbReference type="PANTHER" id="PTHR38463:SF1">
    <property type="entry name" value="STRESS RESPONSE PROTEIN YSNF"/>
    <property type="match status" value="1"/>
</dbReference>
<evidence type="ECO:0000313" key="3">
    <source>
        <dbReference type="EMBL" id="MFC3631441.1"/>
    </source>
</evidence>
<dbReference type="InterPro" id="IPR052967">
    <property type="entry name" value="Stress_Response_Assoc"/>
</dbReference>
<protein>
    <submittedName>
        <fullName evidence="3">DUF2382 domain-containing protein</fullName>
    </submittedName>
</protein>
<gene>
    <name evidence="3" type="ORF">ACFOM8_18580</name>
</gene>
<dbReference type="Pfam" id="PF09557">
    <property type="entry name" value="DUF2382"/>
    <property type="match status" value="1"/>
</dbReference>
<feature type="region of interest" description="Disordered" evidence="1">
    <location>
        <begin position="272"/>
        <end position="315"/>
    </location>
</feature>
<dbReference type="EMBL" id="JBHRXY010000029">
    <property type="protein sequence ID" value="MFC3631441.1"/>
    <property type="molecule type" value="Genomic_DNA"/>
</dbReference>
<keyword evidence="4" id="KW-1185">Reference proteome</keyword>
<proteinExistence type="predicted"/>
<feature type="domain" description="DUF2382" evidence="2">
    <location>
        <begin position="183"/>
        <end position="291"/>
    </location>
</feature>
<dbReference type="RefSeq" id="WP_377763718.1">
    <property type="nucleotide sequence ID" value="NZ_JBHRXY010000029.1"/>
</dbReference>
<sequence>MTYDNQAGTTSVSAMFDSQAEAQRAVDRLVQAGIPSGQIRQVAGGSDAAVTQTATDNRDKGFWDSLSDFFFPDEDRYAYAEGLSRGGYLVTVTGLTGAEYDTALDILDDEGSINLEDREQSWRSEGWGGYETSSYASGSTATTYGATAGTRDDLESPYIDNESLRDNAALSGDRNPRGEYETIPVIEERIRIGKRETGHGRVRVRAYTVEEPVNESVELREERVEIERRPVDRPAVADRDYLDRTLEAEEYREEAVVQKEARVVEEIGLRKTSDTHTETVSDTVRRTEVEVEDNRTELDRDTLTGGTRRDDLDRI</sequence>
<organism evidence="3 4">
    <name type="scientific">Paracoccus angustae</name>
    <dbReference type="NCBI Taxonomy" id="1671480"/>
    <lineage>
        <taxon>Bacteria</taxon>
        <taxon>Pseudomonadati</taxon>
        <taxon>Pseudomonadota</taxon>
        <taxon>Alphaproteobacteria</taxon>
        <taxon>Rhodobacterales</taxon>
        <taxon>Paracoccaceae</taxon>
        <taxon>Paracoccus</taxon>
    </lineage>
</organism>